<keyword evidence="3" id="KW-1185">Reference proteome</keyword>
<name>A0A437QPY3_9PROT</name>
<comment type="caution">
    <text evidence="2">The sequence shown here is derived from an EMBL/GenBank/DDBJ whole genome shotgun (WGS) entry which is preliminary data.</text>
</comment>
<sequence length="185" mass="20081">MVSAGSLMLPCPRAATRPFESAKKNWRYLIMKRVFALAILLLALPFAAAQAEPASEASIREYLRLTDFRRAIEPITANITGQAARQLRSQNPAVPDSVLQNVAASIHQVVTDNIGSYENAVIAEYQQLLTEEEVRAANAFFSSPAGQGFAQKLPLFSQAAGRAAQQWLQSINPQLQAAVESAVAQ</sequence>
<accession>A0A437QPY3</accession>
<evidence type="ECO:0000313" key="2">
    <source>
        <dbReference type="EMBL" id="RVU36530.1"/>
    </source>
</evidence>
<reference evidence="3" key="1">
    <citation type="submission" date="2019-01" db="EMBL/GenBank/DDBJ databases">
        <title>Gri0909 isolated from a small marine red alga.</title>
        <authorList>
            <person name="Kim J."/>
            <person name="Jeong S.E."/>
            <person name="Jeon C.O."/>
        </authorList>
    </citation>
    <scope>NUCLEOTIDE SEQUENCE [LARGE SCALE GENOMIC DNA]</scope>
    <source>
        <strain evidence="3">Gri0909</strain>
    </source>
</reference>
<evidence type="ECO:0000259" key="1">
    <source>
        <dbReference type="Pfam" id="PF09832"/>
    </source>
</evidence>
<dbReference type="EMBL" id="SADE01000002">
    <property type="protein sequence ID" value="RVU36530.1"/>
    <property type="molecule type" value="Genomic_DNA"/>
</dbReference>
<organism evidence="2 3">
    <name type="scientific">Hwanghaeella grinnelliae</name>
    <dbReference type="NCBI Taxonomy" id="2500179"/>
    <lineage>
        <taxon>Bacteria</taxon>
        <taxon>Pseudomonadati</taxon>
        <taxon>Pseudomonadota</taxon>
        <taxon>Alphaproteobacteria</taxon>
        <taxon>Rhodospirillales</taxon>
        <taxon>Rhodospirillaceae</taxon>
        <taxon>Hwanghaeella</taxon>
    </lineage>
</organism>
<dbReference type="Proteomes" id="UP000287447">
    <property type="component" value="Unassembled WGS sequence"/>
</dbReference>
<dbReference type="AlphaFoldDB" id="A0A437QPY3"/>
<dbReference type="InterPro" id="IPR018637">
    <property type="entry name" value="DUF2059"/>
</dbReference>
<protein>
    <submittedName>
        <fullName evidence="2">DUF2059 domain-containing protein</fullName>
    </submittedName>
</protein>
<gene>
    <name evidence="2" type="ORF">EOI86_15180</name>
</gene>
<proteinExistence type="predicted"/>
<feature type="domain" description="DUF2059" evidence="1">
    <location>
        <begin position="120"/>
        <end position="174"/>
    </location>
</feature>
<dbReference type="Pfam" id="PF09832">
    <property type="entry name" value="DUF2059"/>
    <property type="match status" value="1"/>
</dbReference>
<evidence type="ECO:0000313" key="3">
    <source>
        <dbReference type="Proteomes" id="UP000287447"/>
    </source>
</evidence>